<dbReference type="AlphaFoldDB" id="A0ABD1GB34"/>
<accession>A0ABD1GB34</accession>
<dbReference type="InterPro" id="IPR029044">
    <property type="entry name" value="Nucleotide-diphossugar_trans"/>
</dbReference>
<dbReference type="EMBL" id="JBEAFC010000009">
    <property type="protein sequence ID" value="KAL1540429.1"/>
    <property type="molecule type" value="Genomic_DNA"/>
</dbReference>
<keyword evidence="1" id="KW-0808">Transferase</keyword>
<dbReference type="Proteomes" id="UP001567538">
    <property type="component" value="Unassembled WGS sequence"/>
</dbReference>
<evidence type="ECO:0000256" key="2">
    <source>
        <dbReference type="ARBA" id="ARBA00023211"/>
    </source>
</evidence>
<reference evidence="3 4" key="1">
    <citation type="submission" date="2024-06" db="EMBL/GenBank/DDBJ databases">
        <title>A chromosome level genome sequence of Diviner's sage (Salvia divinorum).</title>
        <authorList>
            <person name="Ford S.A."/>
            <person name="Ro D.-K."/>
            <person name="Ness R.W."/>
            <person name="Phillips M.A."/>
        </authorList>
    </citation>
    <scope>NUCLEOTIDE SEQUENCE [LARGE SCALE GENOMIC DNA]</scope>
    <source>
        <strain evidence="3">SAF-2024a</strain>
        <tissue evidence="3">Leaf</tissue>
    </source>
</reference>
<keyword evidence="4" id="KW-1185">Reference proteome</keyword>
<protein>
    <submittedName>
        <fullName evidence="3">UDP-glucuronate:xylan alpha-glucuronosyltransferase 2-like isoform X1</fullName>
    </submittedName>
</protein>
<organism evidence="3 4">
    <name type="scientific">Salvia divinorum</name>
    <name type="common">Maria pastora</name>
    <name type="synonym">Diviner's sage</name>
    <dbReference type="NCBI Taxonomy" id="28513"/>
    <lineage>
        <taxon>Eukaryota</taxon>
        <taxon>Viridiplantae</taxon>
        <taxon>Streptophyta</taxon>
        <taxon>Embryophyta</taxon>
        <taxon>Tracheophyta</taxon>
        <taxon>Spermatophyta</taxon>
        <taxon>Magnoliopsida</taxon>
        <taxon>eudicotyledons</taxon>
        <taxon>Gunneridae</taxon>
        <taxon>Pentapetalae</taxon>
        <taxon>asterids</taxon>
        <taxon>lamiids</taxon>
        <taxon>Lamiales</taxon>
        <taxon>Lamiaceae</taxon>
        <taxon>Nepetoideae</taxon>
        <taxon>Mentheae</taxon>
        <taxon>Salviinae</taxon>
        <taxon>Salvia</taxon>
        <taxon>Salvia subgen. Calosphace</taxon>
    </lineage>
</organism>
<dbReference type="GO" id="GO:0016757">
    <property type="term" value="F:glycosyltransferase activity"/>
    <property type="evidence" value="ECO:0007669"/>
    <property type="project" value="UniProtKB-KW"/>
</dbReference>
<gene>
    <name evidence="3" type="ORF">AAHA92_24784</name>
</gene>
<keyword evidence="1" id="KW-0328">Glycosyltransferase</keyword>
<keyword evidence="2" id="KW-0464">Manganese</keyword>
<dbReference type="InterPro" id="IPR050587">
    <property type="entry name" value="GNT1/Glycosyltrans_8"/>
</dbReference>
<sequence>MGMKKMVSTSAKPLIIRINLFFLAFFIVVYGTLLLCPSASDDRHRAASLVRCSLLDCHHKSESGTMMVLEDSVAGGKAKPRRELIKREIPSFLSSVGRGMKIGMINMEDEDVSSWSGSGEIIPVTLEKVPAELEWKSIFPAWIDEEEEYSGARCPEIPMPDWEGYGYVDVVVAKLPCQKPEKGWSRDVFRMQVHLAVANMAVRRGRQERDGRAKVVVLSKYPPMPEFFRCEEVAEREGQWWFYRPEMRRLEQKVSLPVGSCELALPLWDKGSINERYDVSKVEAIILKSQKKEAYVTLTDYDKVIFIDADIILLRNIDVLFHFPQMSATGNDAHIFNSGIMVIEPSNCTFRLLMRRRKEITSYNGGDQGFLNEVFVWWHRLPRRINFLKNFPSNSSVEAAVKNQLFGSDPPKLYSIHYLGLKPWLCYKDYDCNWDVADQHVYASDHAHRRWWKVHDAMSGDLQRFCRLSGRRKIELEWNRKVAGELGFEDQHWRINVTDPRKFI</sequence>
<dbReference type="Gene3D" id="3.90.550.10">
    <property type="entry name" value="Spore Coat Polysaccharide Biosynthesis Protein SpsA, Chain A"/>
    <property type="match status" value="1"/>
</dbReference>
<dbReference type="PANTHER" id="PTHR11183">
    <property type="entry name" value="GLYCOGENIN SUBFAMILY MEMBER"/>
    <property type="match status" value="1"/>
</dbReference>
<comment type="caution">
    <text evidence="3">The sequence shown here is derived from an EMBL/GenBank/DDBJ whole genome shotgun (WGS) entry which is preliminary data.</text>
</comment>
<evidence type="ECO:0000313" key="3">
    <source>
        <dbReference type="EMBL" id="KAL1540429.1"/>
    </source>
</evidence>
<dbReference type="SUPFAM" id="SSF53448">
    <property type="entry name" value="Nucleotide-diphospho-sugar transferases"/>
    <property type="match status" value="1"/>
</dbReference>
<name>A0ABD1GB34_SALDI</name>
<evidence type="ECO:0000313" key="4">
    <source>
        <dbReference type="Proteomes" id="UP001567538"/>
    </source>
</evidence>
<evidence type="ECO:0000256" key="1">
    <source>
        <dbReference type="ARBA" id="ARBA00022676"/>
    </source>
</evidence>
<proteinExistence type="predicted"/>